<evidence type="ECO:0000256" key="3">
    <source>
        <dbReference type="ARBA" id="ARBA00022606"/>
    </source>
</evidence>
<reference evidence="11" key="1">
    <citation type="submission" date="2020-08" db="EMBL/GenBank/DDBJ databases">
        <title>Genome sequencing and assembly of the red palm weevil Rhynchophorus ferrugineus.</title>
        <authorList>
            <person name="Dias G.B."/>
            <person name="Bergman C.M."/>
            <person name="Manee M."/>
        </authorList>
    </citation>
    <scope>NUCLEOTIDE SEQUENCE</scope>
    <source>
        <strain evidence="11">AA-2017</strain>
        <tissue evidence="11">Whole larva</tissue>
    </source>
</reference>
<keyword evidence="7 10" id="KW-0472">Membrane</keyword>
<organism evidence="11 12">
    <name type="scientific">Rhynchophorus ferrugineus</name>
    <name type="common">Red palm weevil</name>
    <name type="synonym">Curculio ferrugineus</name>
    <dbReference type="NCBI Taxonomy" id="354439"/>
    <lineage>
        <taxon>Eukaryota</taxon>
        <taxon>Metazoa</taxon>
        <taxon>Ecdysozoa</taxon>
        <taxon>Arthropoda</taxon>
        <taxon>Hexapoda</taxon>
        <taxon>Insecta</taxon>
        <taxon>Pterygota</taxon>
        <taxon>Neoptera</taxon>
        <taxon>Endopterygota</taxon>
        <taxon>Coleoptera</taxon>
        <taxon>Polyphaga</taxon>
        <taxon>Cucujiformia</taxon>
        <taxon>Curculionidae</taxon>
        <taxon>Dryophthorinae</taxon>
        <taxon>Rhynchophorus</taxon>
    </lineage>
</organism>
<keyword evidence="5 10" id="KW-0552">Olfaction</keyword>
<protein>
    <recommendedName>
        <fullName evidence="10">Odorant receptor</fullName>
    </recommendedName>
</protein>
<keyword evidence="12" id="KW-1185">Reference proteome</keyword>
<keyword evidence="9 10" id="KW-0807">Transducer</keyword>
<dbReference type="GO" id="GO:0004984">
    <property type="term" value="F:olfactory receptor activity"/>
    <property type="evidence" value="ECO:0007669"/>
    <property type="project" value="InterPro"/>
</dbReference>
<evidence type="ECO:0000256" key="5">
    <source>
        <dbReference type="ARBA" id="ARBA00022725"/>
    </source>
</evidence>
<dbReference type="PANTHER" id="PTHR21137">
    <property type="entry name" value="ODORANT RECEPTOR"/>
    <property type="match status" value="1"/>
</dbReference>
<comment type="caution">
    <text evidence="11">The sequence shown here is derived from an EMBL/GenBank/DDBJ whole genome shotgun (WGS) entry which is preliminary data.</text>
</comment>
<keyword evidence="6 10" id="KW-1133">Transmembrane helix</keyword>
<evidence type="ECO:0000256" key="9">
    <source>
        <dbReference type="ARBA" id="ARBA00023224"/>
    </source>
</evidence>
<evidence type="ECO:0000313" key="12">
    <source>
        <dbReference type="Proteomes" id="UP000625711"/>
    </source>
</evidence>
<comment type="similarity">
    <text evidence="10">Belongs to the insect chemoreceptor superfamily. Heteromeric odorant receptor channel (TC 1.A.69) family.</text>
</comment>
<proteinExistence type="inferred from homology"/>
<keyword evidence="3 10" id="KW-0716">Sensory transduction</keyword>
<dbReference type="AlphaFoldDB" id="A0A834MKE2"/>
<evidence type="ECO:0000256" key="8">
    <source>
        <dbReference type="ARBA" id="ARBA00023170"/>
    </source>
</evidence>
<evidence type="ECO:0000256" key="10">
    <source>
        <dbReference type="RuleBase" id="RU351113"/>
    </source>
</evidence>
<evidence type="ECO:0000256" key="6">
    <source>
        <dbReference type="ARBA" id="ARBA00022989"/>
    </source>
</evidence>
<sequence length="391" mass="45618">MDDNTQLIKITKRLMLTLGIWDLDRNKSNTIKKMYHIYAIYYKTAMGIFGALILFEVFRNIIERDGLDVLFLNIALFMDIARINVKLYVFEKMDIFKLIKSFIKEEEKVWKFTDQKIHKVYAWYVKYCHYLVSMQFTSLAVTTVSHFVTHIYDNIKINNYNMKHNISLEAPKLYPIFFPNKNDHKVIIYILNFIFGYECLLAPIVYILPTTCLVFCACQLSILQIKLEKLRDLAKTNYEGDIIKALKDLIKHHQFLIRFTMNLNDSIKYLILVDFILSSIIDASIMTQITKFETMSQILSSTFYLLSLVILIFSVGWTCNEISVQSIALADAVYQSHWYEFDGATTKLIHILMMRSQRPLTIGIGPFGAMGNEAVILIMKATYSYITLMQQ</sequence>
<evidence type="ECO:0000256" key="7">
    <source>
        <dbReference type="ARBA" id="ARBA00023136"/>
    </source>
</evidence>
<gene>
    <name evidence="11" type="ORF">GWI33_004473</name>
</gene>
<comment type="caution">
    <text evidence="10">Lacks conserved residue(s) required for the propagation of feature annotation.</text>
</comment>
<keyword evidence="8 10" id="KW-0675">Receptor</keyword>
<comment type="subcellular location">
    <subcellularLocation>
        <location evidence="1 10">Cell membrane</location>
        <topology evidence="1 10">Multi-pass membrane protein</topology>
    </subcellularLocation>
</comment>
<keyword evidence="2" id="KW-1003">Cell membrane</keyword>
<dbReference type="PANTHER" id="PTHR21137:SF35">
    <property type="entry name" value="ODORANT RECEPTOR 19A-RELATED"/>
    <property type="match status" value="1"/>
</dbReference>
<evidence type="ECO:0000256" key="4">
    <source>
        <dbReference type="ARBA" id="ARBA00022692"/>
    </source>
</evidence>
<feature type="transmembrane region" description="Helical" evidence="10">
    <location>
        <begin position="186"/>
        <end position="208"/>
    </location>
</feature>
<dbReference type="GO" id="GO:0005886">
    <property type="term" value="C:plasma membrane"/>
    <property type="evidence" value="ECO:0007669"/>
    <property type="project" value="UniProtKB-SubCell"/>
</dbReference>
<dbReference type="EMBL" id="JAACXV010000232">
    <property type="protein sequence ID" value="KAF7281609.1"/>
    <property type="molecule type" value="Genomic_DNA"/>
</dbReference>
<dbReference type="Proteomes" id="UP000625711">
    <property type="component" value="Unassembled WGS sequence"/>
</dbReference>
<evidence type="ECO:0000256" key="1">
    <source>
        <dbReference type="ARBA" id="ARBA00004651"/>
    </source>
</evidence>
<feature type="transmembrane region" description="Helical" evidence="10">
    <location>
        <begin position="267"/>
        <end position="286"/>
    </location>
</feature>
<dbReference type="InterPro" id="IPR004117">
    <property type="entry name" value="7tm6_olfct_rcpt"/>
</dbReference>
<evidence type="ECO:0000256" key="2">
    <source>
        <dbReference type="ARBA" id="ARBA00022475"/>
    </source>
</evidence>
<name>A0A834MKE2_RHYFE</name>
<evidence type="ECO:0000313" key="11">
    <source>
        <dbReference type="EMBL" id="KAF7281609.1"/>
    </source>
</evidence>
<keyword evidence="4 10" id="KW-0812">Transmembrane</keyword>
<feature type="transmembrane region" description="Helical" evidence="10">
    <location>
        <begin position="70"/>
        <end position="90"/>
    </location>
</feature>
<dbReference type="GO" id="GO:0005549">
    <property type="term" value="F:odorant binding"/>
    <property type="evidence" value="ECO:0007669"/>
    <property type="project" value="InterPro"/>
</dbReference>
<feature type="transmembrane region" description="Helical" evidence="10">
    <location>
        <begin position="35"/>
        <end position="58"/>
    </location>
</feature>
<dbReference type="OrthoDB" id="8117390at2759"/>
<dbReference type="GO" id="GO:0007165">
    <property type="term" value="P:signal transduction"/>
    <property type="evidence" value="ECO:0007669"/>
    <property type="project" value="UniProtKB-KW"/>
</dbReference>
<dbReference type="Pfam" id="PF02949">
    <property type="entry name" value="7tm_6"/>
    <property type="match status" value="1"/>
</dbReference>
<accession>A0A834MKE2</accession>
<feature type="transmembrane region" description="Helical" evidence="10">
    <location>
        <begin position="298"/>
        <end position="317"/>
    </location>
</feature>